<dbReference type="CDD" id="cd05018">
    <property type="entry name" value="CoxG"/>
    <property type="match status" value="1"/>
</dbReference>
<dbReference type="SUPFAM" id="SSF55961">
    <property type="entry name" value="Bet v1-like"/>
    <property type="match status" value="1"/>
</dbReference>
<dbReference type="Proteomes" id="UP000259030">
    <property type="component" value="Chromosome"/>
</dbReference>
<dbReference type="PANTHER" id="PTHR38588">
    <property type="entry name" value="BLL0334 PROTEIN"/>
    <property type="match status" value="1"/>
</dbReference>
<dbReference type="STRING" id="317577.GCA_000419625_01589"/>
<dbReference type="RefSeq" id="WP_027463425.1">
    <property type="nucleotide sequence ID" value="NZ_CP021081.1"/>
</dbReference>
<proteinExistence type="predicted"/>
<dbReference type="PANTHER" id="PTHR38588:SF1">
    <property type="entry name" value="BLL0334 PROTEIN"/>
    <property type="match status" value="1"/>
</dbReference>
<accession>A0A221SY36</accession>
<evidence type="ECO:0000313" key="1">
    <source>
        <dbReference type="EMBL" id="ASN81567.1"/>
    </source>
</evidence>
<sequence length="157" mass="16425">MKLSYSGQEQVQAPPQAVWDFVRDPQRVAGCLPDVQDVQVTGENQMVATVNVGVGMVRGKFKFNIDVQPAPELGRVNVVVRGGGLGSVIDMTAGANVVDNGDGTTTLDWQGDADMRGPVANIGGRMLDVQAQKLIARTFQNMGRQVASASAGGSAPA</sequence>
<keyword evidence="2" id="KW-1185">Reference proteome</keyword>
<dbReference type="Pfam" id="PF06240">
    <property type="entry name" value="COXG"/>
    <property type="match status" value="1"/>
</dbReference>
<name>A0A221SY36_9DEIO</name>
<dbReference type="EMBL" id="CP021081">
    <property type="protein sequence ID" value="ASN81567.1"/>
    <property type="molecule type" value="Genomic_DNA"/>
</dbReference>
<organism evidence="1 2">
    <name type="scientific">Deinococcus ficus</name>
    <dbReference type="NCBI Taxonomy" id="317577"/>
    <lineage>
        <taxon>Bacteria</taxon>
        <taxon>Thermotogati</taxon>
        <taxon>Deinococcota</taxon>
        <taxon>Deinococci</taxon>
        <taxon>Deinococcales</taxon>
        <taxon>Deinococcaceae</taxon>
        <taxon>Deinococcus</taxon>
    </lineage>
</organism>
<dbReference type="InterPro" id="IPR010419">
    <property type="entry name" value="CO_DH_gsu"/>
</dbReference>
<evidence type="ECO:0000313" key="2">
    <source>
        <dbReference type="Proteomes" id="UP000259030"/>
    </source>
</evidence>
<dbReference type="InterPro" id="IPR023393">
    <property type="entry name" value="START-like_dom_sf"/>
</dbReference>
<dbReference type="KEGG" id="dfc:DFI_11685"/>
<reference evidence="1 2" key="1">
    <citation type="submission" date="2017-05" db="EMBL/GenBank/DDBJ databases">
        <title>The complete genome sequence of Deinococcus ficus isolated from the rhizosphere of the Ficus religiosa L. in Taiwan.</title>
        <authorList>
            <person name="Wu K.-M."/>
            <person name="Liao T.-L."/>
            <person name="Liu Y.-M."/>
            <person name="Young C.-C."/>
            <person name="Tsai S.-F."/>
        </authorList>
    </citation>
    <scope>NUCLEOTIDE SEQUENCE [LARGE SCALE GENOMIC DNA]</scope>
    <source>
        <strain evidence="1 2">CC-FR2-10</strain>
    </source>
</reference>
<protein>
    <submittedName>
        <fullName evidence="1">Carbon monoxide dehydrogenase</fullName>
    </submittedName>
</protein>
<dbReference type="AlphaFoldDB" id="A0A221SY36"/>
<gene>
    <name evidence="1" type="ORF">DFI_11685</name>
</gene>
<dbReference type="Gene3D" id="3.30.530.20">
    <property type="match status" value="1"/>
</dbReference>